<protein>
    <recommendedName>
        <fullName evidence="3">PIN domain-containing protein</fullName>
    </recommendedName>
</protein>
<dbReference type="Proteomes" id="UP000653477">
    <property type="component" value="Unassembled WGS sequence"/>
</dbReference>
<dbReference type="EMBL" id="BMPU01000004">
    <property type="protein sequence ID" value="GGM55821.1"/>
    <property type="molecule type" value="Genomic_DNA"/>
</dbReference>
<accession>A0ABQ2H7K5</accession>
<name>A0ABQ2H7K5_9PORP</name>
<evidence type="ECO:0008006" key="3">
    <source>
        <dbReference type="Google" id="ProtNLM"/>
    </source>
</evidence>
<reference evidence="2" key="1">
    <citation type="journal article" date="2019" name="Int. J. Syst. Evol. Microbiol.">
        <title>The Global Catalogue of Microorganisms (GCM) 10K type strain sequencing project: providing services to taxonomists for standard genome sequencing and annotation.</title>
        <authorList>
            <consortium name="The Broad Institute Genomics Platform"/>
            <consortium name="The Broad Institute Genome Sequencing Center for Infectious Disease"/>
            <person name="Wu L."/>
            <person name="Ma J."/>
        </authorList>
    </citation>
    <scope>NUCLEOTIDE SEQUENCE [LARGE SCALE GENOMIC DNA]</scope>
    <source>
        <strain evidence="2">JCM 30531</strain>
    </source>
</reference>
<organism evidence="1 2">
    <name type="scientific">Porphyromonas pasteri</name>
    <dbReference type="NCBI Taxonomy" id="1583331"/>
    <lineage>
        <taxon>Bacteria</taxon>
        <taxon>Pseudomonadati</taxon>
        <taxon>Bacteroidota</taxon>
        <taxon>Bacteroidia</taxon>
        <taxon>Bacteroidales</taxon>
        <taxon>Porphyromonadaceae</taxon>
        <taxon>Porphyromonas</taxon>
    </lineage>
</organism>
<sequence>MTMIVVFDTNVYRSMFGRIQTPVEVEARIKELVDKEARKGVEASMSSVVAMELLNHLRDPSDATDFKSCLNAAQALYLHTGDKASFRLLPLPEVQIAKEYFDQPFTSVEYSQEVLGRLLYEISQDPQERTLDKMRGDLEQVSTYLSDVRSAVADAAKRVVEDKISKEYKASILSDEFKRETARAMLCAVYMRLKGVPEEEAFNVISEEMINTYVKSHAVSLCFRAHFWSCFIDEGFDLSGKRSNSIFDEMILSHVGRTINNEEILLVTGDAKMHEAAEALGYQDRIMNVKEYKAFLDES</sequence>
<evidence type="ECO:0000313" key="2">
    <source>
        <dbReference type="Proteomes" id="UP000653477"/>
    </source>
</evidence>
<comment type="caution">
    <text evidence="1">The sequence shown here is derived from an EMBL/GenBank/DDBJ whole genome shotgun (WGS) entry which is preliminary data.</text>
</comment>
<gene>
    <name evidence="1" type="ORF">GCM10007088_13330</name>
</gene>
<proteinExistence type="predicted"/>
<keyword evidence="2" id="KW-1185">Reference proteome</keyword>
<evidence type="ECO:0000313" key="1">
    <source>
        <dbReference type="EMBL" id="GGM55821.1"/>
    </source>
</evidence>